<dbReference type="InParanoid" id="A0A5F9CWY4"/>
<evidence type="ECO:0000256" key="3">
    <source>
        <dbReference type="SAM" id="MobiDB-lite"/>
    </source>
</evidence>
<evidence type="ECO:0000313" key="5">
    <source>
        <dbReference type="Ensembl" id="ENSOCUP00000038325.1"/>
    </source>
</evidence>
<evidence type="ECO:0000313" key="6">
    <source>
        <dbReference type="Proteomes" id="UP000001811"/>
    </source>
</evidence>
<evidence type="ECO:0000259" key="4">
    <source>
        <dbReference type="PROSITE" id="PS50835"/>
    </source>
</evidence>
<feature type="domain" description="Ig-like" evidence="4">
    <location>
        <begin position="325"/>
        <end position="418"/>
    </location>
</feature>
<dbReference type="SUPFAM" id="SSF48726">
    <property type="entry name" value="Immunoglobulin"/>
    <property type="match status" value="5"/>
</dbReference>
<dbReference type="InterPro" id="IPR007110">
    <property type="entry name" value="Ig-like_dom"/>
</dbReference>
<dbReference type="FunFam" id="2.60.40.10:FF:000032">
    <property type="entry name" value="palladin isoform X1"/>
    <property type="match status" value="1"/>
</dbReference>
<dbReference type="SMART" id="SM00408">
    <property type="entry name" value="IGc2"/>
    <property type="match status" value="4"/>
</dbReference>
<reference evidence="5 6" key="1">
    <citation type="journal article" date="2011" name="Nature">
        <title>A high-resolution map of human evolutionary constraint using 29 mammals.</title>
        <authorList>
            <person name="Lindblad-Toh K."/>
            <person name="Garber M."/>
            <person name="Zuk O."/>
            <person name="Lin M.F."/>
            <person name="Parker B.J."/>
            <person name="Washietl S."/>
            <person name="Kheradpour P."/>
            <person name="Ernst J."/>
            <person name="Jordan G."/>
            <person name="Mauceli E."/>
            <person name="Ward L.D."/>
            <person name="Lowe C.B."/>
            <person name="Holloway A.K."/>
            <person name="Clamp M."/>
            <person name="Gnerre S."/>
            <person name="Alfoldi J."/>
            <person name="Beal K."/>
            <person name="Chang J."/>
            <person name="Clawson H."/>
            <person name="Cuff J."/>
            <person name="Di Palma F."/>
            <person name="Fitzgerald S."/>
            <person name="Flicek P."/>
            <person name="Guttman M."/>
            <person name="Hubisz M.J."/>
            <person name="Jaffe D.B."/>
            <person name="Jungreis I."/>
            <person name="Kent W.J."/>
            <person name="Kostka D."/>
            <person name="Lara M."/>
            <person name="Martins A.L."/>
            <person name="Massingham T."/>
            <person name="Moltke I."/>
            <person name="Raney B.J."/>
            <person name="Rasmussen M.D."/>
            <person name="Robinson J."/>
            <person name="Stark A."/>
            <person name="Vilella A.J."/>
            <person name="Wen J."/>
            <person name="Xie X."/>
            <person name="Zody M.C."/>
            <person name="Baldwin J."/>
            <person name="Bloom T."/>
            <person name="Chin C.W."/>
            <person name="Heiman D."/>
            <person name="Nicol R."/>
            <person name="Nusbaum C."/>
            <person name="Young S."/>
            <person name="Wilkinson J."/>
            <person name="Worley K.C."/>
            <person name="Kovar C.L."/>
            <person name="Muzny D.M."/>
            <person name="Gibbs R.A."/>
            <person name="Cree A."/>
            <person name="Dihn H.H."/>
            <person name="Fowler G."/>
            <person name="Jhangiani S."/>
            <person name="Joshi V."/>
            <person name="Lee S."/>
            <person name="Lewis L.R."/>
            <person name="Nazareth L.V."/>
            <person name="Okwuonu G."/>
            <person name="Santibanez J."/>
            <person name="Warren W.C."/>
            <person name="Mardis E.R."/>
            <person name="Weinstock G.M."/>
            <person name="Wilson R.K."/>
            <person name="Delehaunty K."/>
            <person name="Dooling D."/>
            <person name="Fronik C."/>
            <person name="Fulton L."/>
            <person name="Fulton B."/>
            <person name="Graves T."/>
            <person name="Minx P."/>
            <person name="Sodergren E."/>
            <person name="Birney E."/>
            <person name="Margulies E.H."/>
            <person name="Herrero J."/>
            <person name="Green E.D."/>
            <person name="Haussler D."/>
            <person name="Siepel A."/>
            <person name="Goldman N."/>
            <person name="Pollard K.S."/>
            <person name="Pedersen J.S."/>
            <person name="Lander E.S."/>
            <person name="Kellis M."/>
        </authorList>
    </citation>
    <scope>NUCLEOTIDE SEQUENCE [LARGE SCALE GENOMIC DNA]</scope>
    <source>
        <strain evidence="6">Thorbecke</strain>
    </source>
</reference>
<feature type="region of interest" description="Disordered" evidence="3">
    <location>
        <begin position="78"/>
        <end position="101"/>
    </location>
</feature>
<accession>A0A5F9CWY4</accession>
<dbReference type="GO" id="GO:0007156">
    <property type="term" value="P:homophilic cell adhesion via plasma membrane adhesion molecules"/>
    <property type="evidence" value="ECO:0007669"/>
    <property type="project" value="TreeGrafter"/>
</dbReference>
<dbReference type="FunFam" id="2.60.40.10:FF:000186">
    <property type="entry name" value="Hemicentin 1"/>
    <property type="match status" value="1"/>
</dbReference>
<dbReference type="GO" id="GO:0030424">
    <property type="term" value="C:axon"/>
    <property type="evidence" value="ECO:0007669"/>
    <property type="project" value="TreeGrafter"/>
</dbReference>
<dbReference type="InterPro" id="IPR036179">
    <property type="entry name" value="Ig-like_dom_sf"/>
</dbReference>
<dbReference type="InterPro" id="IPR013783">
    <property type="entry name" value="Ig-like_fold"/>
</dbReference>
<dbReference type="Pfam" id="PF13927">
    <property type="entry name" value="Ig_3"/>
    <property type="match status" value="2"/>
</dbReference>
<dbReference type="PRINTS" id="PR01832">
    <property type="entry name" value="VEGFRECEPTOR"/>
</dbReference>
<keyword evidence="2" id="KW-0393">Immunoglobulin domain</keyword>
<dbReference type="InterPro" id="IPR013098">
    <property type="entry name" value="Ig_I-set"/>
</dbReference>
<keyword evidence="1" id="KW-1015">Disulfide bond</keyword>
<dbReference type="FunFam" id="2.60.40.10:FF:001751">
    <property type="entry name" value="HMCN2 isoform 3"/>
    <property type="match status" value="1"/>
</dbReference>
<dbReference type="GO" id="GO:0005886">
    <property type="term" value="C:plasma membrane"/>
    <property type="evidence" value="ECO:0007669"/>
    <property type="project" value="TreeGrafter"/>
</dbReference>
<dbReference type="PANTHER" id="PTHR45080">
    <property type="entry name" value="CONTACTIN 5"/>
    <property type="match status" value="1"/>
</dbReference>
<protein>
    <recommendedName>
        <fullName evidence="4">Ig-like domain-containing protein</fullName>
    </recommendedName>
</protein>
<dbReference type="AlphaFoldDB" id="A0A5F9CWY4"/>
<feature type="domain" description="Ig-like" evidence="4">
    <location>
        <begin position="143"/>
        <end position="229"/>
    </location>
</feature>
<dbReference type="GeneTree" id="ENSGT00940000162328"/>
<evidence type="ECO:0000256" key="2">
    <source>
        <dbReference type="ARBA" id="ARBA00023319"/>
    </source>
</evidence>
<organism evidence="5 6">
    <name type="scientific">Oryctolagus cuniculus</name>
    <name type="common">Rabbit</name>
    <dbReference type="NCBI Taxonomy" id="9986"/>
    <lineage>
        <taxon>Eukaryota</taxon>
        <taxon>Metazoa</taxon>
        <taxon>Chordata</taxon>
        <taxon>Craniata</taxon>
        <taxon>Vertebrata</taxon>
        <taxon>Euteleostomi</taxon>
        <taxon>Mammalia</taxon>
        <taxon>Eutheria</taxon>
        <taxon>Euarchontoglires</taxon>
        <taxon>Glires</taxon>
        <taxon>Lagomorpha</taxon>
        <taxon>Leporidae</taxon>
        <taxon>Oryctolagus</taxon>
    </lineage>
</organism>
<proteinExistence type="predicted"/>
<dbReference type="FunFam" id="2.60.40.10:FF:000890">
    <property type="entry name" value="Hemicentin 1"/>
    <property type="match status" value="1"/>
</dbReference>
<sequence length="562" mass="59784">MILAPEGSTSGTLRIPAARERDAGVYTCRAINELGDATAEIQLEVGHAPRLTELPRNVTVELGTSAFLACRATGRPPPKVTWRRADGQPLGPRQGSRTRQPSGVLFLESVGPEDQALYICEARNVFGKVQAEAQLTVTGHVAPEIASSASTVRVLEGQPVSLSCIILAGRPLPERHWLKDGRPLPPGRRPSVRADGSLHLDRVLQEDAGSYSCVVTNTAGSRHRDVMLVVQVPPRIHPTATHHVTNEGVPASLPCLASGVPTPTITWTKETKALTSRGTHYNVSKDGTLVIAQPSARDAGAYVCTATNAVGFSSQEMRLSVNTKPRVHGNGSLDTDVPLRVVVKAGEEVTLDCEAWGSPPPLVTWTKDSHPVLPGADRHGLLPSGSLRLAQAQAGDSGHYECTASNPAGSASRRYVLRVQGRAGWWARGLPGSLLPAPPPRLCARPQTPSLPTPSFSQVPPPSSRLLLAVHRWLHLSHSPQPGAGDAEQRPSGDLVWGAPVGGEPMDVGLRDALSSSQPCPAVQEPGHMAVSTGRRAPRSPWGTTFPWAGVLNTPFWLWPLA</sequence>
<dbReference type="GO" id="GO:0043025">
    <property type="term" value="C:neuronal cell body"/>
    <property type="evidence" value="ECO:0007669"/>
    <property type="project" value="TreeGrafter"/>
</dbReference>
<dbReference type="GO" id="GO:0008046">
    <property type="term" value="F:axon guidance receptor activity"/>
    <property type="evidence" value="ECO:0007669"/>
    <property type="project" value="TreeGrafter"/>
</dbReference>
<feature type="domain" description="Ig-like" evidence="4">
    <location>
        <begin position="234"/>
        <end position="320"/>
    </location>
</feature>
<dbReference type="STRING" id="9986.ENSOCUP00000038325"/>
<dbReference type="Ensembl" id="ENSOCUT00000063542.1">
    <property type="protein sequence ID" value="ENSOCUP00000038325.1"/>
    <property type="gene ID" value="ENSOCUG00000039205.1"/>
</dbReference>
<evidence type="ECO:0000256" key="1">
    <source>
        <dbReference type="ARBA" id="ARBA00023157"/>
    </source>
</evidence>
<dbReference type="InterPro" id="IPR003599">
    <property type="entry name" value="Ig_sub"/>
</dbReference>
<dbReference type="CDD" id="cd00096">
    <property type="entry name" value="Ig"/>
    <property type="match status" value="1"/>
</dbReference>
<reference evidence="5" key="3">
    <citation type="submission" date="2025-09" db="UniProtKB">
        <authorList>
            <consortium name="Ensembl"/>
        </authorList>
    </citation>
    <scope>IDENTIFICATION</scope>
    <source>
        <strain evidence="5">Thorbecke</strain>
    </source>
</reference>
<feature type="domain" description="Ig-like" evidence="4">
    <location>
        <begin position="49"/>
        <end position="138"/>
    </location>
</feature>
<dbReference type="PANTHER" id="PTHR45080:SF34">
    <property type="entry name" value="MYOSIN LIGHT CHAIN KINASE, SMOOTH MUSCLE-LIKE"/>
    <property type="match status" value="1"/>
</dbReference>
<dbReference type="PaxDb" id="9986-ENSOCUP00000021896"/>
<dbReference type="SMART" id="SM00409">
    <property type="entry name" value="IG"/>
    <property type="match status" value="5"/>
</dbReference>
<dbReference type="GO" id="GO:0050808">
    <property type="term" value="P:synapse organization"/>
    <property type="evidence" value="ECO:0007669"/>
    <property type="project" value="TreeGrafter"/>
</dbReference>
<name>A0A5F9CWY4_RABIT</name>
<reference evidence="5" key="2">
    <citation type="submission" date="2025-08" db="UniProtKB">
        <authorList>
            <consortium name="Ensembl"/>
        </authorList>
    </citation>
    <scope>IDENTIFICATION</scope>
    <source>
        <strain evidence="5">Thorbecke</strain>
    </source>
</reference>
<dbReference type="PROSITE" id="PS50835">
    <property type="entry name" value="IG_LIKE"/>
    <property type="match status" value="5"/>
</dbReference>
<dbReference type="InterPro" id="IPR003598">
    <property type="entry name" value="Ig_sub2"/>
</dbReference>
<feature type="region of interest" description="Disordered" evidence="3">
    <location>
        <begin position="515"/>
        <end position="538"/>
    </location>
</feature>
<dbReference type="InterPro" id="IPR050958">
    <property type="entry name" value="Cell_Adh-Cytoskel_Orgn"/>
</dbReference>
<keyword evidence="6" id="KW-1185">Reference proteome</keyword>
<dbReference type="Bgee" id="ENSOCUG00000039205">
    <property type="expression patterns" value="Expressed in skeletal muscle tissue and 5 other cell types or tissues"/>
</dbReference>
<feature type="domain" description="Ig-like" evidence="4">
    <location>
        <begin position="1"/>
        <end position="44"/>
    </location>
</feature>
<dbReference type="Pfam" id="PF07679">
    <property type="entry name" value="I-set"/>
    <property type="match status" value="3"/>
</dbReference>
<dbReference type="Proteomes" id="UP000001811">
    <property type="component" value="Unplaced"/>
</dbReference>
<dbReference type="Gene3D" id="2.60.40.10">
    <property type="entry name" value="Immunoglobulins"/>
    <property type="match status" value="5"/>
</dbReference>
<dbReference type="SMR" id="A0A5F9CWY4"/>